<evidence type="ECO:0000256" key="9">
    <source>
        <dbReference type="ARBA" id="ARBA00023303"/>
    </source>
</evidence>
<evidence type="ECO:0000256" key="5">
    <source>
        <dbReference type="ARBA" id="ARBA00022882"/>
    </source>
</evidence>
<evidence type="ECO:0000313" key="11">
    <source>
        <dbReference type="EMBL" id="CAD9030091.1"/>
    </source>
</evidence>
<dbReference type="GO" id="GO:0034702">
    <property type="term" value="C:monoatomic ion channel complex"/>
    <property type="evidence" value="ECO:0007669"/>
    <property type="project" value="UniProtKB-KW"/>
</dbReference>
<comment type="subcellular location">
    <subcellularLocation>
        <location evidence="1">Cell membrane</location>
        <topology evidence="1">Multi-pass membrane protein</topology>
    </subcellularLocation>
</comment>
<evidence type="ECO:0000256" key="4">
    <source>
        <dbReference type="ARBA" id="ARBA00022692"/>
    </source>
</evidence>
<evidence type="ECO:0000256" key="8">
    <source>
        <dbReference type="ARBA" id="ARBA00023136"/>
    </source>
</evidence>
<dbReference type="PANTHER" id="PTHR46480:SF1">
    <property type="entry name" value="VOLTAGE-GATED HYDROGEN CHANNEL 1"/>
    <property type="match status" value="1"/>
</dbReference>
<keyword evidence="9" id="KW-0407">Ion channel</keyword>
<dbReference type="GO" id="GO:0030171">
    <property type="term" value="F:voltage-gated proton channel activity"/>
    <property type="evidence" value="ECO:0007669"/>
    <property type="project" value="InterPro"/>
</dbReference>
<dbReference type="InterPro" id="IPR031846">
    <property type="entry name" value="Hvcn1"/>
</dbReference>
<keyword evidence="7" id="KW-0406">Ion transport</keyword>
<keyword evidence="8 10" id="KW-0472">Membrane</keyword>
<dbReference type="InterPro" id="IPR027359">
    <property type="entry name" value="Volt_channel_dom_sf"/>
</dbReference>
<evidence type="ECO:0008006" key="12">
    <source>
        <dbReference type="Google" id="ProtNLM"/>
    </source>
</evidence>
<keyword evidence="3" id="KW-1003">Cell membrane</keyword>
<dbReference type="GO" id="GO:0005886">
    <property type="term" value="C:plasma membrane"/>
    <property type="evidence" value="ECO:0007669"/>
    <property type="project" value="UniProtKB-SubCell"/>
</dbReference>
<protein>
    <recommendedName>
        <fullName evidence="12">Hydrogen voltage-gated channel 1</fullName>
    </recommendedName>
</protein>
<accession>A0A7S1J2S2</accession>
<keyword evidence="4 10" id="KW-0812">Transmembrane</keyword>
<evidence type="ECO:0000256" key="1">
    <source>
        <dbReference type="ARBA" id="ARBA00004651"/>
    </source>
</evidence>
<name>A0A7S1J2S2_9EUGL</name>
<evidence type="ECO:0000256" key="3">
    <source>
        <dbReference type="ARBA" id="ARBA00022475"/>
    </source>
</evidence>
<dbReference type="AlphaFoldDB" id="A0A7S1J2S2"/>
<gene>
    <name evidence="11" type="ORF">EGYM00392_LOCUS41229</name>
</gene>
<keyword evidence="5" id="KW-0851">Voltage-gated channel</keyword>
<reference evidence="11" key="1">
    <citation type="submission" date="2021-01" db="EMBL/GenBank/DDBJ databases">
        <authorList>
            <person name="Corre E."/>
            <person name="Pelletier E."/>
            <person name="Niang G."/>
            <person name="Scheremetjew M."/>
            <person name="Finn R."/>
            <person name="Kale V."/>
            <person name="Holt S."/>
            <person name="Cochrane G."/>
            <person name="Meng A."/>
            <person name="Brown T."/>
            <person name="Cohen L."/>
        </authorList>
    </citation>
    <scope>NUCLEOTIDE SEQUENCE</scope>
    <source>
        <strain evidence="11">NIES-381</strain>
    </source>
</reference>
<dbReference type="Gene3D" id="1.20.120.350">
    <property type="entry name" value="Voltage-gated potassium channels. Chain C"/>
    <property type="match status" value="1"/>
</dbReference>
<evidence type="ECO:0000256" key="10">
    <source>
        <dbReference type="SAM" id="Phobius"/>
    </source>
</evidence>
<dbReference type="PANTHER" id="PTHR46480">
    <property type="entry name" value="F20B24.22"/>
    <property type="match status" value="1"/>
</dbReference>
<feature type="transmembrane region" description="Helical" evidence="10">
    <location>
        <begin position="103"/>
        <end position="132"/>
    </location>
</feature>
<evidence type="ECO:0000256" key="7">
    <source>
        <dbReference type="ARBA" id="ARBA00023065"/>
    </source>
</evidence>
<organism evidence="11">
    <name type="scientific">Eutreptiella gymnastica</name>
    <dbReference type="NCBI Taxonomy" id="73025"/>
    <lineage>
        <taxon>Eukaryota</taxon>
        <taxon>Discoba</taxon>
        <taxon>Euglenozoa</taxon>
        <taxon>Euglenida</taxon>
        <taxon>Spirocuta</taxon>
        <taxon>Euglenophyceae</taxon>
        <taxon>Eutreptiales</taxon>
        <taxon>Eutreptiaceae</taxon>
        <taxon>Eutreptiella</taxon>
    </lineage>
</organism>
<sequence>MAVAMANAAASLWKPSSWFDMNPTVSDNEAPGEHHDWQAHLVHMLFHHKTHLLLQILLGLDVLFVILGQELQIQILAEELNEAKGISQGEGFFTLEDFEKTEFFMACLSAGICMVFFLECILMMLGLGWIWFTSFFMTMDFVVVSISLAQEMGALYHVVDEMPPVLILFRCWRFARVAHGVYVTSNEKEEERLLDSWEERHSSQKSLPVSSP</sequence>
<proteinExistence type="predicted"/>
<evidence type="ECO:0000256" key="6">
    <source>
        <dbReference type="ARBA" id="ARBA00022989"/>
    </source>
</evidence>
<evidence type="ECO:0000256" key="2">
    <source>
        <dbReference type="ARBA" id="ARBA00022448"/>
    </source>
</evidence>
<keyword evidence="6 10" id="KW-1133">Transmembrane helix</keyword>
<dbReference type="EMBL" id="HBGA01110687">
    <property type="protein sequence ID" value="CAD9030091.1"/>
    <property type="molecule type" value="Transcribed_RNA"/>
</dbReference>
<keyword evidence="2" id="KW-0813">Transport</keyword>